<dbReference type="SUPFAM" id="SSF47781">
    <property type="entry name" value="RuvA domain 2-like"/>
    <property type="match status" value="2"/>
</dbReference>
<dbReference type="Gene3D" id="3.30.420.140">
    <property type="entry name" value="YqgF/RNase H-like domain"/>
    <property type="match status" value="1"/>
</dbReference>
<dbReference type="InterPro" id="IPR018974">
    <property type="entry name" value="Tex-like_N"/>
</dbReference>
<dbReference type="InterPro" id="IPR006641">
    <property type="entry name" value="YqgF/RNaseH-like_dom"/>
</dbReference>
<dbReference type="InterPro" id="IPR003029">
    <property type="entry name" value="S1_domain"/>
</dbReference>
<dbReference type="Pfam" id="PF17674">
    <property type="entry name" value="HHH_9"/>
    <property type="match status" value="1"/>
</dbReference>
<reference evidence="3" key="1">
    <citation type="submission" date="2023-08" db="EMBL/GenBank/DDBJ databases">
        <authorList>
            <person name="Chen Y."/>
            <person name="Shah S."/>
            <person name="Dougan E. K."/>
            <person name="Thang M."/>
            <person name="Chan C."/>
        </authorList>
    </citation>
    <scope>NUCLEOTIDE SEQUENCE</scope>
</reference>
<dbReference type="EMBL" id="CAUJNA010003576">
    <property type="protein sequence ID" value="CAJ1405256.1"/>
    <property type="molecule type" value="Genomic_DNA"/>
</dbReference>
<feature type="compositionally biased region" description="Basic residues" evidence="1">
    <location>
        <begin position="72"/>
        <end position="87"/>
    </location>
</feature>
<dbReference type="InterPro" id="IPR012337">
    <property type="entry name" value="RNaseH-like_sf"/>
</dbReference>
<dbReference type="Gene3D" id="1.10.150.310">
    <property type="entry name" value="Tex RuvX-like domain-like"/>
    <property type="match status" value="1"/>
</dbReference>
<dbReference type="InterPro" id="IPR037027">
    <property type="entry name" value="YqgF/RNaseH-like_dom_sf"/>
</dbReference>
<organism evidence="3 4">
    <name type="scientific">Effrenium voratum</name>
    <dbReference type="NCBI Taxonomy" id="2562239"/>
    <lineage>
        <taxon>Eukaryota</taxon>
        <taxon>Sar</taxon>
        <taxon>Alveolata</taxon>
        <taxon>Dinophyceae</taxon>
        <taxon>Suessiales</taxon>
        <taxon>Symbiodiniaceae</taxon>
        <taxon>Effrenium</taxon>
    </lineage>
</organism>
<evidence type="ECO:0000259" key="2">
    <source>
        <dbReference type="PROSITE" id="PS50126"/>
    </source>
</evidence>
<evidence type="ECO:0000313" key="4">
    <source>
        <dbReference type="Proteomes" id="UP001178507"/>
    </source>
</evidence>
<dbReference type="Gene3D" id="1.10.3500.10">
    <property type="entry name" value="Tex N-terminal region-like"/>
    <property type="match status" value="1"/>
</dbReference>
<evidence type="ECO:0000256" key="1">
    <source>
        <dbReference type="SAM" id="MobiDB-lite"/>
    </source>
</evidence>
<feature type="domain" description="S1 motif" evidence="2">
    <location>
        <begin position="882"/>
        <end position="950"/>
    </location>
</feature>
<feature type="compositionally biased region" description="Basic residues" evidence="1">
    <location>
        <begin position="25"/>
        <end position="61"/>
    </location>
</feature>
<proteinExistence type="predicted"/>
<dbReference type="GO" id="GO:0003729">
    <property type="term" value="F:mRNA binding"/>
    <property type="evidence" value="ECO:0007669"/>
    <property type="project" value="TreeGrafter"/>
</dbReference>
<dbReference type="Pfam" id="PF16921">
    <property type="entry name" value="Tex_YqgF"/>
    <property type="match status" value="2"/>
</dbReference>
<dbReference type="SUPFAM" id="SSF53098">
    <property type="entry name" value="Ribonuclease H-like"/>
    <property type="match status" value="1"/>
</dbReference>
<dbReference type="SMART" id="SM00732">
    <property type="entry name" value="YqgFc"/>
    <property type="match status" value="1"/>
</dbReference>
<dbReference type="GO" id="GO:0003735">
    <property type="term" value="F:structural constituent of ribosome"/>
    <property type="evidence" value="ECO:0007669"/>
    <property type="project" value="TreeGrafter"/>
</dbReference>
<dbReference type="Pfam" id="PF12836">
    <property type="entry name" value="HHH_3"/>
    <property type="match status" value="1"/>
</dbReference>
<dbReference type="InterPro" id="IPR055179">
    <property type="entry name" value="Tex-like_central_region"/>
</dbReference>
<gene>
    <name evidence="3" type="ORF">EVOR1521_LOCUS27529</name>
</gene>
<dbReference type="GO" id="GO:0006139">
    <property type="term" value="P:nucleobase-containing compound metabolic process"/>
    <property type="evidence" value="ECO:0007669"/>
    <property type="project" value="InterPro"/>
</dbReference>
<dbReference type="FunFam" id="3.30.420.140:FF:000001">
    <property type="entry name" value="RNA-binding transcriptional accessory protein"/>
    <property type="match status" value="1"/>
</dbReference>
<name>A0AA36JHQ0_9DINO</name>
<comment type="caution">
    <text evidence="3">The sequence shown here is derived from an EMBL/GenBank/DDBJ whole genome shotgun (WGS) entry which is preliminary data.</text>
</comment>
<protein>
    <recommendedName>
        <fullName evidence="2">S1 motif domain-containing protein</fullName>
    </recommendedName>
</protein>
<keyword evidence="4" id="KW-1185">Reference proteome</keyword>
<dbReference type="PANTHER" id="PTHR10724:SF10">
    <property type="entry name" value="S1 RNA-BINDING DOMAIN-CONTAINING PROTEIN 1"/>
    <property type="match status" value="1"/>
</dbReference>
<dbReference type="Proteomes" id="UP001178507">
    <property type="component" value="Unassembled WGS sequence"/>
</dbReference>
<dbReference type="Pfam" id="PF09371">
    <property type="entry name" value="Tex_N"/>
    <property type="match status" value="1"/>
</dbReference>
<feature type="region of interest" description="Disordered" evidence="1">
    <location>
        <begin position="1"/>
        <end position="109"/>
    </location>
</feature>
<dbReference type="GO" id="GO:0006412">
    <property type="term" value="P:translation"/>
    <property type="evidence" value="ECO:0007669"/>
    <property type="project" value="TreeGrafter"/>
</dbReference>
<dbReference type="FunFam" id="1.10.10.650:FF:000001">
    <property type="entry name" value="S1 RNA-binding domain 1"/>
    <property type="match status" value="1"/>
</dbReference>
<accession>A0AA36JHQ0</accession>
<dbReference type="AlphaFoldDB" id="A0AA36JHQ0"/>
<dbReference type="Gene3D" id="2.40.50.140">
    <property type="entry name" value="Nucleic acid-binding proteins"/>
    <property type="match status" value="1"/>
</dbReference>
<feature type="compositionally biased region" description="Basic and acidic residues" evidence="1">
    <location>
        <begin position="88"/>
        <end position="100"/>
    </location>
</feature>
<dbReference type="PANTHER" id="PTHR10724">
    <property type="entry name" value="30S RIBOSOMAL PROTEIN S1"/>
    <property type="match status" value="1"/>
</dbReference>
<dbReference type="InterPro" id="IPR012340">
    <property type="entry name" value="NA-bd_OB-fold"/>
</dbReference>
<dbReference type="InterPro" id="IPR023319">
    <property type="entry name" value="Tex-like_HTH_dom_sf"/>
</dbReference>
<dbReference type="SUPFAM" id="SSF158832">
    <property type="entry name" value="Tex N-terminal region-like"/>
    <property type="match status" value="1"/>
</dbReference>
<dbReference type="SUPFAM" id="SSF50249">
    <property type="entry name" value="Nucleic acid-binding proteins"/>
    <property type="match status" value="1"/>
</dbReference>
<dbReference type="Pfam" id="PF22706">
    <property type="entry name" value="Tex_central_region"/>
    <property type="match status" value="1"/>
</dbReference>
<dbReference type="InterPro" id="IPR032639">
    <property type="entry name" value="Tex_YqgF"/>
</dbReference>
<dbReference type="Pfam" id="PF00575">
    <property type="entry name" value="S1"/>
    <property type="match status" value="1"/>
</dbReference>
<dbReference type="InterPro" id="IPR041692">
    <property type="entry name" value="HHH_9"/>
</dbReference>
<dbReference type="InterPro" id="IPR023323">
    <property type="entry name" value="Tex-like_dom_sf"/>
</dbReference>
<dbReference type="InterPro" id="IPR010994">
    <property type="entry name" value="RuvA_2-like"/>
</dbReference>
<dbReference type="InterPro" id="IPR050437">
    <property type="entry name" value="Ribos_protein_bS1-like"/>
</dbReference>
<evidence type="ECO:0000313" key="3">
    <source>
        <dbReference type="EMBL" id="CAJ1405256.1"/>
    </source>
</evidence>
<dbReference type="PROSITE" id="PS50126">
    <property type="entry name" value="S1"/>
    <property type="match status" value="1"/>
</dbReference>
<dbReference type="SMART" id="SM00316">
    <property type="entry name" value="S1"/>
    <property type="match status" value="1"/>
</dbReference>
<sequence length="950" mass="101821">MAGSDGMPQEDEGMTLAGGPQPVKAKARPKSKAKAKAKAKAKVKVAKAKPKAQAKTSKKAKPRETKAAARSFARRSVGKASGKRPREKKADPAPKAKSGEMDDSSECATPNVSEAQKLLGGPSLVAQDLAGWVARQVGLDSSHVGGAVRLFQDGATLPFIARYRKEQTGAMGEEALRRVERELARATDLERRRGRVAAALHRGQNLTPSLQETLLQAETVEAIDALWAPFKAKKKTRAQVAKDHGLEPLATFLAEAAKGAIPVLEALKAKAPMEPIEPIEPIAAEQPAAAAEPIAGEPPAAAEPAAAAEPIAPAEPIAAAAAQFVSQEVPDISAALAAARDILAEQLAHRADIRHKAREILERKVTFSSRRKAGADIEERFKTYWDFAVPMWQVKAHQFLAVQRGENAKCLSLNFTVTPEDLRALQAALLATFLGKSAAIAATPTPLRHDRLPWDCRAACAEISAALEDATKRLLLPSLQREWRRRLKDRSEDEAFDTFRRNLKKKLLTPPLRLHPAWGASPEAEPTILGLDPAFRTGCKCALITSTGQVLATKTIFLHQAQAASAGLWELLSQGLGPAECPDTETASEPPAKRRKLSARVVCSLGNGTGSRETEQWLRQHLKEEPRVGYSVVDEAGASVYSASRLAGAELPALDVALRGAVSIARRLLDPLSELVKIDPRSIGVGLYQHDVDQKRLQEELRSAVQDAVNCVGVDLNTASPALLEHVAGLNASRAQSILRQREELGRFNTLSQLRKVKGLGPKCFQQAAGFLRVFQGGPSSAPEPLDALPIHPESYEAARALQRRGNGALQDLSSEVASELGVGLETLRDICTALIQAGTGDLDPRCREPAPRIKSVGSVPQAGAALDAQEAGITVEQLKPQMVLAGIVKNVVAFGAFVDLGVGCDGLLHVSKFAAVPPSVNDQLEVVVLSTERRQEKGKDKWRVSLAMK</sequence>
<dbReference type="Gene3D" id="1.10.10.650">
    <property type="entry name" value="RuvA domain 2-like"/>
    <property type="match status" value="1"/>
</dbReference>